<keyword evidence="2" id="KW-1185">Reference proteome</keyword>
<evidence type="ECO:0000313" key="2">
    <source>
        <dbReference type="Proteomes" id="UP000887572"/>
    </source>
</evidence>
<evidence type="ECO:0000313" key="3">
    <source>
        <dbReference type="WBParaSite" id="Gr19_v10_g12068.t1"/>
    </source>
</evidence>
<feature type="region of interest" description="Disordered" evidence="1">
    <location>
        <begin position="44"/>
        <end position="85"/>
    </location>
</feature>
<evidence type="ECO:0000256" key="1">
    <source>
        <dbReference type="SAM" id="MobiDB-lite"/>
    </source>
</evidence>
<proteinExistence type="predicted"/>
<protein>
    <submittedName>
        <fullName evidence="3">Uncharacterized protein</fullName>
    </submittedName>
</protein>
<reference evidence="3" key="1">
    <citation type="submission" date="2022-11" db="UniProtKB">
        <authorList>
            <consortium name="WormBaseParasite"/>
        </authorList>
    </citation>
    <scope>IDENTIFICATION</scope>
</reference>
<dbReference type="Proteomes" id="UP000887572">
    <property type="component" value="Unplaced"/>
</dbReference>
<name>A0A914GWS9_GLORO</name>
<feature type="compositionally biased region" description="Basic and acidic residues" evidence="1">
    <location>
        <begin position="45"/>
        <end position="72"/>
    </location>
</feature>
<dbReference type="WBParaSite" id="Gr19_v10_g12068.t1">
    <property type="protein sequence ID" value="Gr19_v10_g12068.t1"/>
    <property type="gene ID" value="Gr19_v10_g12068"/>
</dbReference>
<accession>A0A914GWS9</accession>
<sequence length="85" mass="9047">MKVAESRQLEVILGGRQLDDFGEQCEQRDDGTAICARGLSGDFQVTEREAGGSREKPGEAGGSREKPGEAGREQQLITPRGNGGD</sequence>
<dbReference type="AlphaFoldDB" id="A0A914GWS9"/>
<organism evidence="2 3">
    <name type="scientific">Globodera rostochiensis</name>
    <name type="common">Golden nematode worm</name>
    <name type="synonym">Heterodera rostochiensis</name>
    <dbReference type="NCBI Taxonomy" id="31243"/>
    <lineage>
        <taxon>Eukaryota</taxon>
        <taxon>Metazoa</taxon>
        <taxon>Ecdysozoa</taxon>
        <taxon>Nematoda</taxon>
        <taxon>Chromadorea</taxon>
        <taxon>Rhabditida</taxon>
        <taxon>Tylenchina</taxon>
        <taxon>Tylenchomorpha</taxon>
        <taxon>Tylenchoidea</taxon>
        <taxon>Heteroderidae</taxon>
        <taxon>Heteroderinae</taxon>
        <taxon>Globodera</taxon>
    </lineage>
</organism>